<keyword evidence="2" id="KW-1185">Reference proteome</keyword>
<proteinExistence type="predicted"/>
<reference evidence="1 2" key="1">
    <citation type="journal article" date="2012" name="PLoS ONE">
        <title>The genome characteristics and predicted function of methyl-group oxidation pathway in the obligate aceticlastic methanogens, Methanosaeta spp.</title>
        <authorList>
            <person name="Zhu J."/>
            <person name="Zheng H."/>
            <person name="Ai G."/>
            <person name="Zhang G."/>
            <person name="Liu D."/>
            <person name="Liu X."/>
            <person name="Dong X."/>
        </authorList>
    </citation>
    <scope>NUCLEOTIDE SEQUENCE [LARGE SCALE GENOMIC DNA]</scope>
    <source>
        <strain evidence="1 2">6Ac</strain>
    </source>
</reference>
<gene>
    <name evidence="1" type="ordered locus">Mhar_0404</name>
</gene>
<protein>
    <submittedName>
        <fullName evidence="1">Uncharacterized protein</fullName>
    </submittedName>
</protein>
<dbReference type="PATRIC" id="fig|1110509.7.peg.450"/>
<dbReference type="KEGG" id="mhi:Mhar_0404"/>
<evidence type="ECO:0000313" key="1">
    <source>
        <dbReference type="EMBL" id="AET63790.1"/>
    </source>
</evidence>
<evidence type="ECO:0000313" key="2">
    <source>
        <dbReference type="Proteomes" id="UP000005877"/>
    </source>
</evidence>
<dbReference type="HOGENOM" id="CLU_2021509_0_0_2"/>
<dbReference type="AlphaFoldDB" id="G7WMC5"/>
<sequence length="122" mass="14080">MRKQFTMRPSVYQALLIEARHRQQDLGAVLEDMILTSISQESREALERWRRDMESRPPLEEDPEAMEAIKDLWASYPRLSTLEIGERIGYPYEAVSGAIKRMLQKGDLEPRGHLASKPKKGV</sequence>
<dbReference type="EMBL" id="CP003117">
    <property type="protein sequence ID" value="AET63790.1"/>
    <property type="molecule type" value="Genomic_DNA"/>
</dbReference>
<name>G7WMC5_METH6</name>
<accession>G7WMC5</accession>
<organism evidence="1 2">
    <name type="scientific">Methanothrix harundinacea (strain 6Ac)</name>
    <name type="common">Methanosaeta harundinacea</name>
    <dbReference type="NCBI Taxonomy" id="1110509"/>
    <lineage>
        <taxon>Archaea</taxon>
        <taxon>Methanobacteriati</taxon>
        <taxon>Methanobacteriota</taxon>
        <taxon>Stenosarchaea group</taxon>
        <taxon>Methanomicrobia</taxon>
        <taxon>Methanotrichales</taxon>
        <taxon>Methanotrichaceae</taxon>
        <taxon>Methanothrix</taxon>
    </lineage>
</organism>
<dbReference type="Proteomes" id="UP000005877">
    <property type="component" value="Chromosome"/>
</dbReference>